<keyword evidence="2" id="KW-1185">Reference proteome</keyword>
<dbReference type="Proteomes" id="UP000606786">
    <property type="component" value="Unassembled WGS sequence"/>
</dbReference>
<evidence type="ECO:0000313" key="2">
    <source>
        <dbReference type="Proteomes" id="UP000606786"/>
    </source>
</evidence>
<gene>
    <name evidence="1" type="ORF">CCAP1982_LOCUS6882</name>
</gene>
<comment type="caution">
    <text evidence="1">The sequence shown here is derived from an EMBL/GenBank/DDBJ whole genome shotgun (WGS) entry which is preliminary data.</text>
</comment>
<proteinExistence type="predicted"/>
<accession>A0A811UMF6</accession>
<dbReference type="AlphaFoldDB" id="A0A811UMF6"/>
<reference evidence="1" key="1">
    <citation type="submission" date="2020-11" db="EMBL/GenBank/DDBJ databases">
        <authorList>
            <person name="Whitehead M."/>
        </authorList>
    </citation>
    <scope>NUCLEOTIDE SEQUENCE</scope>
    <source>
        <strain evidence="1">EGII</strain>
    </source>
</reference>
<dbReference type="EMBL" id="CAJHJT010000012">
    <property type="protein sequence ID" value="CAD6998273.1"/>
    <property type="molecule type" value="Genomic_DNA"/>
</dbReference>
<name>A0A811UMF6_CERCA</name>
<protein>
    <submittedName>
        <fullName evidence="1">(Mediterranean fruit fly) hypothetical protein</fullName>
    </submittedName>
</protein>
<sequence>MSHTYTYIPVQDRPRPSISQLGNNQKKQLKLIQIKMNFYDQFISTDRERCAAKIGGRYTENCLPFC</sequence>
<evidence type="ECO:0000313" key="1">
    <source>
        <dbReference type="EMBL" id="CAD6998273.1"/>
    </source>
</evidence>
<organism evidence="1 2">
    <name type="scientific">Ceratitis capitata</name>
    <name type="common">Mediterranean fruit fly</name>
    <name type="synonym">Tephritis capitata</name>
    <dbReference type="NCBI Taxonomy" id="7213"/>
    <lineage>
        <taxon>Eukaryota</taxon>
        <taxon>Metazoa</taxon>
        <taxon>Ecdysozoa</taxon>
        <taxon>Arthropoda</taxon>
        <taxon>Hexapoda</taxon>
        <taxon>Insecta</taxon>
        <taxon>Pterygota</taxon>
        <taxon>Neoptera</taxon>
        <taxon>Endopterygota</taxon>
        <taxon>Diptera</taxon>
        <taxon>Brachycera</taxon>
        <taxon>Muscomorpha</taxon>
        <taxon>Tephritoidea</taxon>
        <taxon>Tephritidae</taxon>
        <taxon>Ceratitis</taxon>
        <taxon>Ceratitis</taxon>
    </lineage>
</organism>